<name>A0A1Q9F2Z9_SYMMI</name>
<dbReference type="Proteomes" id="UP000186817">
    <property type="component" value="Unassembled WGS sequence"/>
</dbReference>
<organism evidence="1 2">
    <name type="scientific">Symbiodinium microadriaticum</name>
    <name type="common">Dinoflagellate</name>
    <name type="synonym">Zooxanthella microadriatica</name>
    <dbReference type="NCBI Taxonomy" id="2951"/>
    <lineage>
        <taxon>Eukaryota</taxon>
        <taxon>Sar</taxon>
        <taxon>Alveolata</taxon>
        <taxon>Dinophyceae</taxon>
        <taxon>Suessiales</taxon>
        <taxon>Symbiodiniaceae</taxon>
        <taxon>Symbiodinium</taxon>
    </lineage>
</organism>
<dbReference type="OrthoDB" id="447489at2759"/>
<keyword evidence="2" id="KW-1185">Reference proteome</keyword>
<accession>A0A1Q9F2Z9</accession>
<dbReference type="EMBL" id="LSRX01000020">
    <property type="protein sequence ID" value="OLQ14084.1"/>
    <property type="molecule type" value="Genomic_DNA"/>
</dbReference>
<sequence>MSSSAIHDDKPPSPICHEALAQMVEAARSPWKRGPGEIGLSRTHSQYLYRSTLRGWSVVAAGGARRRDREKGRQGNIDANHLLDLVLEQGGLCAYSGIPMEMLRPNSHWRISVERIDTSQGYLKGNCCLIAAEFNSSVSRKADPHSGSAQWSKQKVQDVLHARTGQVHLQRLQEGTVIARLGTGRSRTKYTGFRGPDCDGKWRCGCCGIWKDNMQLFKRVSSGNGLSYTCKECSWNGKSRWRQTMRGHALSQLSNARNRAANRGTFRLEIDDILNMLWTQGGRCYYSGVPLHCAAGPADWVWSIERLDNSVTYTKQNCVLIAREFQTPDYSRNTAKNPVFGTAQWDVTFLVPSSQSCTNGRRLLCVKITAAACETRQPQKGCFAGYSLQRSVEWRSDGRPWSPGDISLKWEGRLKVFGLQRSLVIGEVSPLLEELAESETGSFFSRLGRGFTSLWSSQSQAPLKSAADVSNLAGQSIHGSSKLPHTLTLRIHIFS</sequence>
<dbReference type="AlphaFoldDB" id="A0A1Q9F2Z9"/>
<comment type="caution">
    <text evidence="1">The sequence shown here is derived from an EMBL/GenBank/DDBJ whole genome shotgun (WGS) entry which is preliminary data.</text>
</comment>
<gene>
    <name evidence="1" type="ORF">AK812_SmicGene1814</name>
</gene>
<reference evidence="1 2" key="1">
    <citation type="submission" date="2016-02" db="EMBL/GenBank/DDBJ databases">
        <title>Genome analysis of coral dinoflagellate symbionts highlights evolutionary adaptations to a symbiotic lifestyle.</title>
        <authorList>
            <person name="Aranda M."/>
            <person name="Li Y."/>
            <person name="Liew Y.J."/>
            <person name="Baumgarten S."/>
            <person name="Simakov O."/>
            <person name="Wilson M."/>
            <person name="Piel J."/>
            <person name="Ashoor H."/>
            <person name="Bougouffa S."/>
            <person name="Bajic V.B."/>
            <person name="Ryu T."/>
            <person name="Ravasi T."/>
            <person name="Bayer T."/>
            <person name="Micklem G."/>
            <person name="Kim H."/>
            <person name="Bhak J."/>
            <person name="Lajeunesse T.C."/>
            <person name="Voolstra C.R."/>
        </authorList>
    </citation>
    <scope>NUCLEOTIDE SEQUENCE [LARGE SCALE GENOMIC DNA]</scope>
    <source>
        <strain evidence="1 2">CCMP2467</strain>
    </source>
</reference>
<protein>
    <submittedName>
        <fullName evidence="1">Uncharacterized protein</fullName>
    </submittedName>
</protein>
<proteinExistence type="predicted"/>
<dbReference type="Gene3D" id="3.30.40.220">
    <property type="match status" value="2"/>
</dbReference>
<evidence type="ECO:0000313" key="1">
    <source>
        <dbReference type="EMBL" id="OLQ14084.1"/>
    </source>
</evidence>
<evidence type="ECO:0000313" key="2">
    <source>
        <dbReference type="Proteomes" id="UP000186817"/>
    </source>
</evidence>